<proteinExistence type="predicted"/>
<dbReference type="EMBL" id="JBHSKG010000014">
    <property type="protein sequence ID" value="MFC5141227.1"/>
    <property type="molecule type" value="Genomic_DNA"/>
</dbReference>
<accession>A0ABV9ZLV7</accession>
<organism evidence="4 5">
    <name type="scientific">Actinomycetospora rhizophila</name>
    <dbReference type="NCBI Taxonomy" id="1416876"/>
    <lineage>
        <taxon>Bacteria</taxon>
        <taxon>Bacillati</taxon>
        <taxon>Actinomycetota</taxon>
        <taxon>Actinomycetes</taxon>
        <taxon>Pseudonocardiales</taxon>
        <taxon>Pseudonocardiaceae</taxon>
        <taxon>Actinomycetospora</taxon>
    </lineage>
</organism>
<dbReference type="EC" id="2.3.1.266" evidence="4"/>
<dbReference type="Proteomes" id="UP001596175">
    <property type="component" value="Unassembled WGS sequence"/>
</dbReference>
<dbReference type="Pfam" id="PF00583">
    <property type="entry name" value="Acetyltransf_1"/>
    <property type="match status" value="1"/>
</dbReference>
<evidence type="ECO:0000259" key="3">
    <source>
        <dbReference type="PROSITE" id="PS51186"/>
    </source>
</evidence>
<keyword evidence="4" id="KW-0687">Ribonucleoprotein</keyword>
<evidence type="ECO:0000313" key="5">
    <source>
        <dbReference type="Proteomes" id="UP001596175"/>
    </source>
</evidence>
<keyword evidence="1 4" id="KW-0808">Transferase</keyword>
<evidence type="ECO:0000313" key="4">
    <source>
        <dbReference type="EMBL" id="MFC5141227.1"/>
    </source>
</evidence>
<name>A0ABV9ZLV7_9PSEU</name>
<dbReference type="PROSITE" id="PS51186">
    <property type="entry name" value="GNAT"/>
    <property type="match status" value="1"/>
</dbReference>
<comment type="caution">
    <text evidence="4">The sequence shown here is derived from an EMBL/GenBank/DDBJ whole genome shotgun (WGS) entry which is preliminary data.</text>
</comment>
<dbReference type="RefSeq" id="WP_378023378.1">
    <property type="nucleotide sequence ID" value="NZ_JBHSKG010000014.1"/>
</dbReference>
<dbReference type="PANTHER" id="PTHR43877">
    <property type="entry name" value="AMINOALKYLPHOSPHONATE N-ACETYLTRANSFERASE-RELATED-RELATED"/>
    <property type="match status" value="1"/>
</dbReference>
<feature type="domain" description="N-acetyltransferase" evidence="3">
    <location>
        <begin position="4"/>
        <end position="153"/>
    </location>
</feature>
<protein>
    <submittedName>
        <fullName evidence="4">Ribosomal protein S18-alanine N-acetyltransferase</fullName>
        <ecNumber evidence="4">2.3.1.266</ecNumber>
    </submittedName>
</protein>
<dbReference type="InterPro" id="IPR006464">
    <property type="entry name" value="AcTrfase_RimI/Ard1"/>
</dbReference>
<evidence type="ECO:0000256" key="1">
    <source>
        <dbReference type="ARBA" id="ARBA00022679"/>
    </source>
</evidence>
<keyword evidence="2 4" id="KW-0012">Acyltransferase</keyword>
<dbReference type="SUPFAM" id="SSF55729">
    <property type="entry name" value="Acyl-CoA N-acyltransferases (Nat)"/>
    <property type="match status" value="1"/>
</dbReference>
<dbReference type="InterPro" id="IPR016181">
    <property type="entry name" value="Acyl_CoA_acyltransferase"/>
</dbReference>
<dbReference type="InterPro" id="IPR050832">
    <property type="entry name" value="Bact_Acetyltransf"/>
</dbReference>
<dbReference type="CDD" id="cd04301">
    <property type="entry name" value="NAT_SF"/>
    <property type="match status" value="1"/>
</dbReference>
<dbReference type="GO" id="GO:0005840">
    <property type="term" value="C:ribosome"/>
    <property type="evidence" value="ECO:0007669"/>
    <property type="project" value="UniProtKB-KW"/>
</dbReference>
<dbReference type="Gene3D" id="3.40.630.30">
    <property type="match status" value="1"/>
</dbReference>
<keyword evidence="5" id="KW-1185">Reference proteome</keyword>
<dbReference type="GO" id="GO:0008999">
    <property type="term" value="F:protein-N-terminal-alanine acetyltransferase activity"/>
    <property type="evidence" value="ECO:0007669"/>
    <property type="project" value="UniProtKB-EC"/>
</dbReference>
<keyword evidence="4" id="KW-0689">Ribosomal protein</keyword>
<dbReference type="NCBIfam" id="TIGR01575">
    <property type="entry name" value="rimI"/>
    <property type="match status" value="1"/>
</dbReference>
<evidence type="ECO:0000256" key="2">
    <source>
        <dbReference type="ARBA" id="ARBA00023315"/>
    </source>
</evidence>
<gene>
    <name evidence="4" type="primary">rimI</name>
    <name evidence="4" type="ORF">ACFPK1_23525</name>
</gene>
<dbReference type="InterPro" id="IPR000182">
    <property type="entry name" value="GNAT_dom"/>
</dbReference>
<reference evidence="5" key="1">
    <citation type="journal article" date="2019" name="Int. J. Syst. Evol. Microbiol.">
        <title>The Global Catalogue of Microorganisms (GCM) 10K type strain sequencing project: providing services to taxonomists for standard genome sequencing and annotation.</title>
        <authorList>
            <consortium name="The Broad Institute Genomics Platform"/>
            <consortium name="The Broad Institute Genome Sequencing Center for Infectious Disease"/>
            <person name="Wu L."/>
            <person name="Ma J."/>
        </authorList>
    </citation>
    <scope>NUCLEOTIDE SEQUENCE [LARGE SCALE GENOMIC DNA]</scope>
    <source>
        <strain evidence="5">XZYJ18</strain>
    </source>
</reference>
<sequence>MSAVVLDALTEADAPRCAELEAILFPGDDPWSARAFREELRAGHRYLAARDGAELVGYGGVALLPGRLGQQAEAEIHTIGVDPAHQRRGIGRALLDGLLAAADAIGATTYLEVRVDNAPARELYRAAGFEVVGTRRRYYASGADAHTMRRFPHGEHAGDAPR</sequence>